<evidence type="ECO:0008006" key="3">
    <source>
        <dbReference type="Google" id="ProtNLM"/>
    </source>
</evidence>
<dbReference type="EMBL" id="CP071872">
    <property type="protein sequence ID" value="UNM15238.1"/>
    <property type="molecule type" value="Genomic_DNA"/>
</dbReference>
<evidence type="ECO:0000313" key="2">
    <source>
        <dbReference type="Proteomes" id="UP000828924"/>
    </source>
</evidence>
<dbReference type="Proteomes" id="UP000828924">
    <property type="component" value="Chromosome"/>
</dbReference>
<dbReference type="RefSeq" id="WP_339329035.1">
    <property type="nucleotide sequence ID" value="NZ_CP071872.1"/>
</dbReference>
<name>A0ABY3WRH2_9ACTN</name>
<keyword evidence="2" id="KW-1185">Reference proteome</keyword>
<protein>
    <recommendedName>
        <fullName evidence="3">Nuclear transport factor 2 family protein</fullName>
    </recommendedName>
</protein>
<accession>A0ABY3WRH2</accession>
<evidence type="ECO:0000313" key="1">
    <source>
        <dbReference type="EMBL" id="UNM15238.1"/>
    </source>
</evidence>
<gene>
    <name evidence="1" type="ORF">J4032_30625</name>
</gene>
<organism evidence="1 2">
    <name type="scientific">Streptomyces formicae</name>
    <dbReference type="NCBI Taxonomy" id="1616117"/>
    <lineage>
        <taxon>Bacteria</taxon>
        <taxon>Bacillati</taxon>
        <taxon>Actinomycetota</taxon>
        <taxon>Actinomycetes</taxon>
        <taxon>Kitasatosporales</taxon>
        <taxon>Streptomycetaceae</taxon>
        <taxon>Streptomyces</taxon>
    </lineage>
</organism>
<proteinExistence type="predicted"/>
<sequence>MAIRDVAPLAHEMRGLVRAGDLEAAGRLMPEERTYPMGEGLLGHLGF</sequence>
<reference evidence="1 2" key="1">
    <citation type="submission" date="2021-03" db="EMBL/GenBank/DDBJ databases">
        <title>Complete genome of Streptomyces formicae strain 1H-GS9 (DSM 100524).</title>
        <authorList>
            <person name="Atanasov K.E."/>
            <person name="Altabella T."/>
            <person name="Ferrer A."/>
        </authorList>
    </citation>
    <scope>NUCLEOTIDE SEQUENCE [LARGE SCALE GENOMIC DNA]</scope>
    <source>
        <strain evidence="1 2">1H-GS9</strain>
    </source>
</reference>